<proteinExistence type="predicted"/>
<evidence type="ECO:0000313" key="3">
    <source>
        <dbReference type="EMBL" id="GAA2774031.1"/>
    </source>
</evidence>
<organism evidence="3 4">
    <name type="scientific">Saccharopolyspora taberi</name>
    <dbReference type="NCBI Taxonomy" id="60895"/>
    <lineage>
        <taxon>Bacteria</taxon>
        <taxon>Bacillati</taxon>
        <taxon>Actinomycetota</taxon>
        <taxon>Actinomycetes</taxon>
        <taxon>Pseudonocardiales</taxon>
        <taxon>Pseudonocardiaceae</taxon>
        <taxon>Saccharopolyspora</taxon>
    </lineage>
</organism>
<evidence type="ECO:0000313" key="4">
    <source>
        <dbReference type="Proteomes" id="UP001500979"/>
    </source>
</evidence>
<dbReference type="InterPro" id="IPR005021">
    <property type="entry name" value="Terminase_largesu-like"/>
</dbReference>
<dbReference type="Pfam" id="PF20441">
    <property type="entry name" value="TerL_nuclease"/>
    <property type="match status" value="1"/>
</dbReference>
<dbReference type="Pfam" id="PF03354">
    <property type="entry name" value="TerL_ATPase"/>
    <property type="match status" value="1"/>
</dbReference>
<dbReference type="EMBL" id="BAAAUX010000001">
    <property type="protein sequence ID" value="GAA2774031.1"/>
    <property type="molecule type" value="Genomic_DNA"/>
</dbReference>
<dbReference type="Proteomes" id="UP001500979">
    <property type="component" value="Unassembled WGS sequence"/>
</dbReference>
<evidence type="ECO:0000259" key="1">
    <source>
        <dbReference type="Pfam" id="PF03354"/>
    </source>
</evidence>
<dbReference type="InterPro" id="IPR046462">
    <property type="entry name" value="TerL_nuclease"/>
</dbReference>
<protein>
    <submittedName>
        <fullName evidence="3">Terminase large subunit</fullName>
    </submittedName>
</protein>
<keyword evidence="4" id="KW-1185">Reference proteome</keyword>
<dbReference type="Gene3D" id="3.40.50.300">
    <property type="entry name" value="P-loop containing nucleotide triphosphate hydrolases"/>
    <property type="match status" value="1"/>
</dbReference>
<gene>
    <name evidence="3" type="ORF">GCM10010470_02300</name>
</gene>
<name>A0ABN3V0R6_9PSEU</name>
<comment type="caution">
    <text evidence="3">The sequence shown here is derived from an EMBL/GenBank/DDBJ whole genome shotgun (WGS) entry which is preliminary data.</text>
</comment>
<dbReference type="InterPro" id="IPR027417">
    <property type="entry name" value="P-loop_NTPase"/>
</dbReference>
<dbReference type="PANTHER" id="PTHR41287:SF1">
    <property type="entry name" value="PROTEIN YMFN"/>
    <property type="match status" value="1"/>
</dbReference>
<feature type="domain" description="Terminase large subunit-like ATPase" evidence="1">
    <location>
        <begin position="95"/>
        <end position="251"/>
    </location>
</feature>
<dbReference type="InterPro" id="IPR046461">
    <property type="entry name" value="TerL_ATPase"/>
</dbReference>
<sequence length="590" mass="67650">MTRRKTSSLADLDARWRPDDKTGPECGYTFREKTCPKSGAHYCEPRADRVVMFFRQLLVHIKGPLKRTPFVLLDWQEFEIIRPLFGEVQWSTEWECYARRYRIGYIVVARKNGKSEIAAGIQLYLLVGDDEDSAEVYCAAADTKQAGKVFEPALRMVQLSPVLSKRLRHVKNARRLVDEKTGSHYEILTADAKGELGHNPHGFNLDEVLSQPDGSMWEAMTTAAGARLQELMYATTTETDDGASFGAELIDEAERIQVDPARAPHVFSFVRKLPFSREELTRLREAFPGHPHLPVSVDPFDERNWKWPNPALDQFKSRDAMRRQALEARTEPSKENGFRQFQVNQRVQQKSRWMPMHLFDRCAGEVWSRPDQQRAKFVGSSAWVGFDLAAKFDLTSWCLLIPHGDEVHALWRCWAPESAIEHLDKHTSGKWSRFARDGWVTVTDGDVVDYQRIYADIAQDAADFHLVAADADQWSMAPVIQEVEARIGVWEVQAYNNTYQHMTGGMDKLMELVRTDKLRHHGNPISQLAFDAVEVRRAPYNPELIRPDKPERDKSGKRIDPVVTAAMACNAWMREPMKWSEPVRRKVVVS</sequence>
<dbReference type="PANTHER" id="PTHR41287">
    <property type="match status" value="1"/>
</dbReference>
<accession>A0ABN3V0R6</accession>
<reference evidence="3 4" key="1">
    <citation type="journal article" date="2019" name="Int. J. Syst. Evol. Microbiol.">
        <title>The Global Catalogue of Microorganisms (GCM) 10K type strain sequencing project: providing services to taxonomists for standard genome sequencing and annotation.</title>
        <authorList>
            <consortium name="The Broad Institute Genomics Platform"/>
            <consortium name="The Broad Institute Genome Sequencing Center for Infectious Disease"/>
            <person name="Wu L."/>
            <person name="Ma J."/>
        </authorList>
    </citation>
    <scope>NUCLEOTIDE SEQUENCE [LARGE SCALE GENOMIC DNA]</scope>
    <source>
        <strain evidence="3 4">JCM 9383</strain>
    </source>
</reference>
<feature type="domain" description="Terminase large subunit-like endonuclease" evidence="2">
    <location>
        <begin position="294"/>
        <end position="569"/>
    </location>
</feature>
<evidence type="ECO:0000259" key="2">
    <source>
        <dbReference type="Pfam" id="PF20441"/>
    </source>
</evidence>
<dbReference type="RefSeq" id="WP_344677411.1">
    <property type="nucleotide sequence ID" value="NZ_BAAAUX010000001.1"/>
</dbReference>